<sequence length="395" mass="45352">FNKISKASTSKEAWEILMKTYGDGEKNKKVKLQTLRRQYELLCMEEKESISDYFDRIQELVNAMRSCNDKIPDELVVDKILRTLPPRFDHVAVAIEESRNLHDMEIEELQHSLEAHEMRINERRSNQEQALQARSNYKGKGKGPWKGNKPCSNQKHQDQGYNAGSEFFKGKKSDQSQKKNDSSNGSKEWKFDKRKVRCHNCQKLGHYARDCWQGEGAKNKPKNQANLAQDEGSDSEAVMLMATTSKESSIDTSWYLDSGCSTHMTGKKECFISLDDSSKSKVRFADDSSLTTEGIGRVAFRDTNGKETVIEEVLYVPGLKTNLLSLGQLLQKGFVMTMEDNCLKVFDRNQKLVIQANLSQNRTFRIGMNILKHQCFATSENKEEWLWHLRFGHLN</sequence>
<proteinExistence type="predicted"/>
<dbReference type="EMBL" id="KN660610">
    <property type="protein sequence ID" value="KHN16223.1"/>
    <property type="molecule type" value="Genomic_DNA"/>
</dbReference>
<name>A0A0B2Q859_GLYSO</name>
<dbReference type="InterPro" id="IPR036875">
    <property type="entry name" value="Znf_CCHC_sf"/>
</dbReference>
<dbReference type="GO" id="GO:0008270">
    <property type="term" value="F:zinc ion binding"/>
    <property type="evidence" value="ECO:0007669"/>
    <property type="project" value="UniProtKB-KW"/>
</dbReference>
<reference evidence="4" key="1">
    <citation type="submission" date="2014-07" db="EMBL/GenBank/DDBJ databases">
        <title>Identification of a novel salt tolerance gene in wild soybean by whole-genome sequencing.</title>
        <authorList>
            <person name="Lam H.-M."/>
            <person name="Qi X."/>
            <person name="Li M.-W."/>
            <person name="Liu X."/>
            <person name="Xie M."/>
            <person name="Ni M."/>
            <person name="Xu X."/>
        </authorList>
    </citation>
    <scope>NUCLEOTIDE SEQUENCE [LARGE SCALE GENOMIC DNA]</scope>
    <source>
        <tissue evidence="4">Root</tissue>
    </source>
</reference>
<feature type="non-terminal residue" evidence="4">
    <location>
        <position position="395"/>
    </location>
</feature>
<dbReference type="PANTHER" id="PTHR35317:SF35">
    <property type="entry name" value="DUF4219 DOMAIN-CONTAINING PROTEIN"/>
    <property type="match status" value="1"/>
</dbReference>
<dbReference type="Proteomes" id="UP000053555">
    <property type="component" value="Unassembled WGS sequence"/>
</dbReference>
<feature type="domain" description="CCHC-type" evidence="3">
    <location>
        <begin position="197"/>
        <end position="211"/>
    </location>
</feature>
<keyword evidence="1" id="KW-0862">Zinc</keyword>
<dbReference type="Pfam" id="PF14223">
    <property type="entry name" value="Retrotran_gag_2"/>
    <property type="match status" value="1"/>
</dbReference>
<dbReference type="GO" id="GO:0016787">
    <property type="term" value="F:hydrolase activity"/>
    <property type="evidence" value="ECO:0007669"/>
    <property type="project" value="UniProtKB-KW"/>
</dbReference>
<keyword evidence="4" id="KW-0378">Hydrolase</keyword>
<dbReference type="SMART" id="SM00343">
    <property type="entry name" value="ZnF_C2HC"/>
    <property type="match status" value="1"/>
</dbReference>
<feature type="compositionally biased region" description="Polar residues" evidence="2">
    <location>
        <begin position="151"/>
        <end position="162"/>
    </location>
</feature>
<dbReference type="Pfam" id="PF00098">
    <property type="entry name" value="zf-CCHC"/>
    <property type="match status" value="1"/>
</dbReference>
<feature type="compositionally biased region" description="Basic and acidic residues" evidence="2">
    <location>
        <begin position="168"/>
        <end position="189"/>
    </location>
</feature>
<dbReference type="SUPFAM" id="SSF57756">
    <property type="entry name" value="Retrovirus zinc finger-like domains"/>
    <property type="match status" value="1"/>
</dbReference>
<evidence type="ECO:0000259" key="3">
    <source>
        <dbReference type="PROSITE" id="PS50158"/>
    </source>
</evidence>
<dbReference type="EC" id="3.1.13.-" evidence="4"/>
<dbReference type="PANTHER" id="PTHR35317">
    <property type="entry name" value="OS04G0629600 PROTEIN"/>
    <property type="match status" value="1"/>
</dbReference>
<dbReference type="InterPro" id="IPR054722">
    <property type="entry name" value="PolX-like_BBD"/>
</dbReference>
<dbReference type="PROSITE" id="PS50158">
    <property type="entry name" value="ZF_CCHC"/>
    <property type="match status" value="1"/>
</dbReference>
<evidence type="ECO:0000256" key="2">
    <source>
        <dbReference type="SAM" id="MobiDB-lite"/>
    </source>
</evidence>
<dbReference type="AlphaFoldDB" id="A0A0B2Q859"/>
<dbReference type="GO" id="GO:0003676">
    <property type="term" value="F:nucleic acid binding"/>
    <property type="evidence" value="ECO:0007669"/>
    <property type="project" value="InterPro"/>
</dbReference>
<dbReference type="Pfam" id="PF22936">
    <property type="entry name" value="Pol_BBD"/>
    <property type="match status" value="1"/>
</dbReference>
<gene>
    <name evidence="4" type="ORF">glysoja_032135</name>
</gene>
<organism evidence="4">
    <name type="scientific">Glycine soja</name>
    <name type="common">Wild soybean</name>
    <dbReference type="NCBI Taxonomy" id="3848"/>
    <lineage>
        <taxon>Eukaryota</taxon>
        <taxon>Viridiplantae</taxon>
        <taxon>Streptophyta</taxon>
        <taxon>Embryophyta</taxon>
        <taxon>Tracheophyta</taxon>
        <taxon>Spermatophyta</taxon>
        <taxon>Magnoliopsida</taxon>
        <taxon>eudicotyledons</taxon>
        <taxon>Gunneridae</taxon>
        <taxon>Pentapetalae</taxon>
        <taxon>rosids</taxon>
        <taxon>fabids</taxon>
        <taxon>Fabales</taxon>
        <taxon>Fabaceae</taxon>
        <taxon>Papilionoideae</taxon>
        <taxon>50 kb inversion clade</taxon>
        <taxon>NPAAA clade</taxon>
        <taxon>indigoferoid/millettioid clade</taxon>
        <taxon>Phaseoleae</taxon>
        <taxon>Glycine</taxon>
        <taxon>Glycine subgen. Soja</taxon>
    </lineage>
</organism>
<keyword evidence="1" id="KW-0479">Metal-binding</keyword>
<dbReference type="InterPro" id="IPR001878">
    <property type="entry name" value="Znf_CCHC"/>
</dbReference>
<protein>
    <submittedName>
        <fullName evidence="4">Retrovirus-related Pol polyprotein from transposon TNT 1-94</fullName>
        <ecNumber evidence="4">3.1.13.-</ecNumber>
    </submittedName>
</protein>
<feature type="non-terminal residue" evidence="4">
    <location>
        <position position="1"/>
    </location>
</feature>
<feature type="region of interest" description="Disordered" evidence="2">
    <location>
        <begin position="213"/>
        <end position="233"/>
    </location>
</feature>
<dbReference type="Gene3D" id="4.10.60.10">
    <property type="entry name" value="Zinc finger, CCHC-type"/>
    <property type="match status" value="1"/>
</dbReference>
<evidence type="ECO:0000256" key="1">
    <source>
        <dbReference type="PROSITE-ProRule" id="PRU00047"/>
    </source>
</evidence>
<evidence type="ECO:0000313" key="4">
    <source>
        <dbReference type="EMBL" id="KHN16223.1"/>
    </source>
</evidence>
<keyword evidence="1" id="KW-0863">Zinc-finger</keyword>
<accession>A0A0B2Q859</accession>
<feature type="region of interest" description="Disordered" evidence="2">
    <location>
        <begin position="136"/>
        <end position="189"/>
    </location>
</feature>